<dbReference type="PROSITE" id="PS00330">
    <property type="entry name" value="HEMOLYSIN_CALCIUM"/>
    <property type="match status" value="4"/>
</dbReference>
<dbReference type="Gene3D" id="2.150.10.10">
    <property type="entry name" value="Serralysin-like metalloprotease, C-terminal"/>
    <property type="match status" value="1"/>
</dbReference>
<evidence type="ECO:0000256" key="2">
    <source>
        <dbReference type="ARBA" id="ARBA00022525"/>
    </source>
</evidence>
<keyword evidence="2" id="KW-0964">Secreted</keyword>
<dbReference type="InterPro" id="IPR011049">
    <property type="entry name" value="Serralysin-like_metalloprot_C"/>
</dbReference>
<protein>
    <recommendedName>
        <fullName evidence="5">Hemolysin</fullName>
    </recommendedName>
</protein>
<evidence type="ECO:0008006" key="5">
    <source>
        <dbReference type="Google" id="ProtNLM"/>
    </source>
</evidence>
<dbReference type="InterPro" id="IPR018511">
    <property type="entry name" value="Hemolysin-typ_Ca-bd_CS"/>
</dbReference>
<evidence type="ECO:0000313" key="3">
    <source>
        <dbReference type="EMBL" id="MET3693456.1"/>
    </source>
</evidence>
<dbReference type="InterPro" id="IPR001343">
    <property type="entry name" value="Hemolysn_Ca-bd"/>
</dbReference>
<reference evidence="3 4" key="1">
    <citation type="submission" date="2024-06" db="EMBL/GenBank/DDBJ databases">
        <title>Genomic Encyclopedia of Type Strains, Phase IV (KMG-IV): sequencing the most valuable type-strain genomes for metagenomic binning, comparative biology and taxonomic classification.</title>
        <authorList>
            <person name="Goeker M."/>
        </authorList>
    </citation>
    <scope>NUCLEOTIDE SEQUENCE [LARGE SCALE GENOMIC DNA]</scope>
    <source>
        <strain evidence="3 4">DSM 21331</strain>
    </source>
</reference>
<proteinExistence type="predicted"/>
<organism evidence="3 4">
    <name type="scientific">Methylobacterium goesingense</name>
    <dbReference type="NCBI Taxonomy" id="243690"/>
    <lineage>
        <taxon>Bacteria</taxon>
        <taxon>Pseudomonadati</taxon>
        <taxon>Pseudomonadota</taxon>
        <taxon>Alphaproteobacteria</taxon>
        <taxon>Hyphomicrobiales</taxon>
        <taxon>Methylobacteriaceae</taxon>
        <taxon>Methylobacterium</taxon>
    </lineage>
</organism>
<gene>
    <name evidence="3" type="ORF">ABID43_003006</name>
</gene>
<accession>A0ABV2L6J7</accession>
<dbReference type="Pfam" id="PF00353">
    <property type="entry name" value="HemolysinCabind"/>
    <property type="match status" value="2"/>
</dbReference>
<sequence>MTTITTRWGNEWSRGVAGDKADLMLATAQAAANNWAKYLQGDQDIVIDVGIGNVGGPDFLANGGPMYHYNGSWWETPAITKARDGVDINGDTADGVLTLGIESFDRFFYDPKAENAVPGNQTDALSIFTHEIGHALGFVGISWQNDQWGNPIFEGPNVTAVAGHAIGIDGGRSHIWGGENIMDPNIGTGIREWISPLDLAVFQDLGMPIASERADTIGLGSVNDTFFAFGGDDRIDGGRGDDRIDGGDGNDTLLGGDGNDTLIGGAGNDILDGGSGRDTLVGGAGIDRANFSGRSTDYAIVYDAASTAGAFSIKHIATNTVDTLTGIETLMVGDVELDVKGLLAHLKGRFGPIAAGSNKTFEMPLVAASDDPYVYDIPEIDGAFVASALVRFDNLAGGNYQRVFDTGNGAKSDNVWLGQVSHSRDMAFEIFSGSTPYRIVAKNAIVQGVEARWTAAVDANGHMSLYKDNVLLAQGQGVVPRDVDRANEFVGKSNWSWDTKLAGTVYDLSFKADPIVDIDGAFSATVKARFDDLDAGAWQRIYDFGNGPNSDNVWLGQVGTSSDMQFAIVNGDKVGQVIAKNAIVEGKEATWTTSVNEAGWMRLFKDGAIVAEGQGVVPKDVDRANEFVGKSNWSNDKPLVGEVSHLEITPNKAIPEIAGAFKMFAEVRFDDLDAGAFQRVFDTGNGAGKDNIWLGQERTGDDMVFEIFTGRTPHRITARDTIVEGETATWQASVDDTGYMRLLKNDTLVAEGQGAVPLDVVRTSDLVGHSNWSTDAALVGHINELIFL</sequence>
<dbReference type="InterPro" id="IPR050557">
    <property type="entry name" value="RTX_toxin/Mannuronan_C5-epim"/>
</dbReference>
<comment type="subcellular location">
    <subcellularLocation>
        <location evidence="1">Secreted</location>
    </subcellularLocation>
</comment>
<dbReference type="SUPFAM" id="SSF51120">
    <property type="entry name" value="beta-Roll"/>
    <property type="match status" value="1"/>
</dbReference>
<evidence type="ECO:0000313" key="4">
    <source>
        <dbReference type="Proteomes" id="UP001549145"/>
    </source>
</evidence>
<comment type="caution">
    <text evidence="3">The sequence shown here is derived from an EMBL/GenBank/DDBJ whole genome shotgun (WGS) entry which is preliminary data.</text>
</comment>
<dbReference type="PANTHER" id="PTHR38340:SF1">
    <property type="entry name" value="S-LAYER PROTEIN"/>
    <property type="match status" value="1"/>
</dbReference>
<dbReference type="RefSeq" id="WP_238276541.1">
    <property type="nucleotide sequence ID" value="NZ_BPQL01000017.1"/>
</dbReference>
<dbReference type="SUPFAM" id="SSF55486">
    <property type="entry name" value="Metalloproteases ('zincins'), catalytic domain"/>
    <property type="match status" value="1"/>
</dbReference>
<keyword evidence="4" id="KW-1185">Reference proteome</keyword>
<name>A0ABV2L6J7_9HYPH</name>
<dbReference type="PANTHER" id="PTHR38340">
    <property type="entry name" value="S-LAYER PROTEIN"/>
    <property type="match status" value="1"/>
</dbReference>
<dbReference type="Proteomes" id="UP001549145">
    <property type="component" value="Unassembled WGS sequence"/>
</dbReference>
<evidence type="ECO:0000256" key="1">
    <source>
        <dbReference type="ARBA" id="ARBA00004613"/>
    </source>
</evidence>
<dbReference type="PRINTS" id="PR00313">
    <property type="entry name" value="CABNDNGRPT"/>
</dbReference>
<dbReference type="EMBL" id="JBEPMM010000008">
    <property type="protein sequence ID" value="MET3693456.1"/>
    <property type="molecule type" value="Genomic_DNA"/>
</dbReference>